<dbReference type="HOGENOM" id="CLU_2371696_0_0_7"/>
<sequence>MLINEVFNEALKKLTDIQEILSQYEKSHPDEYVSVISSLGDIWKVLYPEYLIENQESLTLDQIQTWGMPLQNSIGVTLSEVIPVTMNLLMKKNED</sequence>
<evidence type="ECO:0000313" key="2">
    <source>
        <dbReference type="Proteomes" id="UP000008721"/>
    </source>
</evidence>
<dbReference type="KEGG" id="sku:Sulku_2780"/>
<organism evidence="1 2">
    <name type="scientific">Sulfuricurvum kujiense (strain ATCC BAA-921 / DSM 16994 / JCM 11577 / YK-1)</name>
    <dbReference type="NCBI Taxonomy" id="709032"/>
    <lineage>
        <taxon>Bacteria</taxon>
        <taxon>Pseudomonadati</taxon>
        <taxon>Campylobacterota</taxon>
        <taxon>Epsilonproteobacteria</taxon>
        <taxon>Campylobacterales</taxon>
        <taxon>Sulfurimonadaceae</taxon>
        <taxon>Sulfuricurvum</taxon>
    </lineage>
</organism>
<protein>
    <submittedName>
        <fullName evidence="1">Uncharacterized protein</fullName>
    </submittedName>
</protein>
<dbReference type="AlphaFoldDB" id="E4U412"/>
<keyword evidence="2" id="KW-1185">Reference proteome</keyword>
<dbReference type="RefSeq" id="WP_013450039.1">
    <property type="nucleotide sequence ID" value="NC_014756.1"/>
</dbReference>
<gene>
    <name evidence="1" type="ordered locus">Sulku_2780</name>
</gene>
<reference evidence="1 2" key="1">
    <citation type="journal article" date="2012" name="Stand. Genomic Sci.">
        <title>Complete genome sequence of the sulfur compounds oxidizing chemolithoautotroph Sulfuricurvum kujiense type strain (YK-1(T)).</title>
        <authorList>
            <person name="Han C."/>
            <person name="Kotsyurbenko O."/>
            <person name="Chertkov O."/>
            <person name="Held B."/>
            <person name="Lapidus A."/>
            <person name="Nolan M."/>
            <person name="Lucas S."/>
            <person name="Hammon N."/>
            <person name="Deshpande S."/>
            <person name="Cheng J.F."/>
            <person name="Tapia R."/>
            <person name="Goodwin L.A."/>
            <person name="Pitluck S."/>
            <person name="Liolios K."/>
            <person name="Pagani I."/>
            <person name="Ivanova N."/>
            <person name="Mavromatis K."/>
            <person name="Mikhailova N."/>
            <person name="Pati A."/>
            <person name="Chen A."/>
            <person name="Palaniappan K."/>
            <person name="Land M."/>
            <person name="Hauser L."/>
            <person name="Chang Y.J."/>
            <person name="Jeffries C.D."/>
            <person name="Brambilla E.M."/>
            <person name="Rohde M."/>
            <person name="Spring S."/>
            <person name="Sikorski J."/>
            <person name="Goker M."/>
            <person name="Woyke T."/>
            <person name="Bristow J."/>
            <person name="Eisen J.A."/>
            <person name="Markowitz V."/>
            <person name="Hugenholtz P."/>
            <person name="Kyrpides N.C."/>
            <person name="Klenk H.P."/>
            <person name="Detter J.C."/>
        </authorList>
    </citation>
    <scope>NUCLEOTIDE SEQUENCE [LARGE SCALE GENOMIC DNA]</scope>
    <source>
        <strain evidence="2">ATCC BAA-921 / DSM 16994 / JCM 11577 / YK-1</strain>
    </source>
</reference>
<accession>E4U412</accession>
<dbReference type="EMBL" id="CP002358">
    <property type="protein sequence ID" value="ADR35428.1"/>
    <property type="molecule type" value="Genomic_DNA"/>
</dbReference>
<geneLocation type="plasmid" evidence="1 2">
    <name>pSULKU03</name>
</geneLocation>
<dbReference type="Proteomes" id="UP000008721">
    <property type="component" value="Plasmid pSULKU03"/>
</dbReference>
<keyword evidence="1" id="KW-0614">Plasmid</keyword>
<name>E4U412_SULKY</name>
<proteinExistence type="predicted"/>
<evidence type="ECO:0000313" key="1">
    <source>
        <dbReference type="EMBL" id="ADR35428.1"/>
    </source>
</evidence>